<evidence type="ECO:0000256" key="3">
    <source>
        <dbReference type="ARBA" id="ARBA00022833"/>
    </source>
</evidence>
<evidence type="ECO:0000256" key="4">
    <source>
        <dbReference type="PROSITE-ProRule" id="PRU00175"/>
    </source>
</evidence>
<dbReference type="GO" id="GO:0032183">
    <property type="term" value="F:SUMO binding"/>
    <property type="evidence" value="ECO:0007669"/>
    <property type="project" value="TreeGrafter"/>
</dbReference>
<dbReference type="OrthoDB" id="6270329at2759"/>
<dbReference type="PROSITE" id="PS00518">
    <property type="entry name" value="ZF_RING_1"/>
    <property type="match status" value="1"/>
</dbReference>
<dbReference type="InterPro" id="IPR017907">
    <property type="entry name" value="Znf_RING_CS"/>
</dbReference>
<organism evidence="7 8">
    <name type="scientific">Amylocarpus encephaloides</name>
    <dbReference type="NCBI Taxonomy" id="45428"/>
    <lineage>
        <taxon>Eukaryota</taxon>
        <taxon>Fungi</taxon>
        <taxon>Dikarya</taxon>
        <taxon>Ascomycota</taxon>
        <taxon>Pezizomycotina</taxon>
        <taxon>Leotiomycetes</taxon>
        <taxon>Helotiales</taxon>
        <taxon>Helotiales incertae sedis</taxon>
        <taxon>Amylocarpus</taxon>
    </lineage>
</organism>
<dbReference type="PROSITE" id="PS50089">
    <property type="entry name" value="ZF_RING_2"/>
    <property type="match status" value="1"/>
</dbReference>
<dbReference type="SUPFAM" id="SSF57850">
    <property type="entry name" value="RING/U-box"/>
    <property type="match status" value="1"/>
</dbReference>
<dbReference type="PANTHER" id="PTHR47094">
    <property type="entry name" value="ELFLESS, ISOFORM B"/>
    <property type="match status" value="1"/>
</dbReference>
<reference evidence="7" key="1">
    <citation type="journal article" date="2021" name="IMA Fungus">
        <title>Genomic characterization of three marine fungi, including Emericellopsis atlantica sp. nov. with signatures of a generalist lifestyle and marine biomass degradation.</title>
        <authorList>
            <person name="Hagestad O.C."/>
            <person name="Hou L."/>
            <person name="Andersen J.H."/>
            <person name="Hansen E.H."/>
            <person name="Altermark B."/>
            <person name="Li C."/>
            <person name="Kuhnert E."/>
            <person name="Cox R.J."/>
            <person name="Crous P.W."/>
            <person name="Spatafora J.W."/>
            <person name="Lail K."/>
            <person name="Amirebrahimi M."/>
            <person name="Lipzen A."/>
            <person name="Pangilinan J."/>
            <person name="Andreopoulos W."/>
            <person name="Hayes R.D."/>
            <person name="Ng V."/>
            <person name="Grigoriev I.V."/>
            <person name="Jackson S.A."/>
            <person name="Sutton T.D.S."/>
            <person name="Dobson A.D.W."/>
            <person name="Rama T."/>
        </authorList>
    </citation>
    <scope>NUCLEOTIDE SEQUENCE</scope>
    <source>
        <strain evidence="7">TRa018bII</strain>
    </source>
</reference>
<dbReference type="InterPro" id="IPR049627">
    <property type="entry name" value="SLX8"/>
</dbReference>
<dbReference type="Proteomes" id="UP000824998">
    <property type="component" value="Unassembled WGS sequence"/>
</dbReference>
<protein>
    <recommendedName>
        <fullName evidence="6">RING-type domain-containing protein</fullName>
    </recommendedName>
</protein>
<evidence type="ECO:0000313" key="7">
    <source>
        <dbReference type="EMBL" id="KAG9229035.1"/>
    </source>
</evidence>
<dbReference type="InterPro" id="IPR013083">
    <property type="entry name" value="Znf_RING/FYVE/PHD"/>
</dbReference>
<dbReference type="SMART" id="SM00184">
    <property type="entry name" value="RING"/>
    <property type="match status" value="1"/>
</dbReference>
<name>A0A9P8C0N6_9HELO</name>
<dbReference type="GO" id="GO:0140082">
    <property type="term" value="F:SUMO-ubiquitin ligase activity"/>
    <property type="evidence" value="ECO:0007669"/>
    <property type="project" value="TreeGrafter"/>
</dbReference>
<dbReference type="AlphaFoldDB" id="A0A9P8C0N6"/>
<dbReference type="PANTHER" id="PTHR47094:SF1">
    <property type="entry name" value="RING-TYPE E3 UBIQUITIN TRANSFERASE"/>
    <property type="match status" value="1"/>
</dbReference>
<gene>
    <name evidence="7" type="ORF">BJ875DRAFT_524440</name>
</gene>
<dbReference type="EMBL" id="MU251823">
    <property type="protein sequence ID" value="KAG9229035.1"/>
    <property type="molecule type" value="Genomic_DNA"/>
</dbReference>
<keyword evidence="2 4" id="KW-0863">Zinc-finger</keyword>
<dbReference type="GO" id="GO:0033768">
    <property type="term" value="C:SUMO-targeted ubiquitin ligase complex"/>
    <property type="evidence" value="ECO:0007669"/>
    <property type="project" value="TreeGrafter"/>
</dbReference>
<feature type="region of interest" description="Disordered" evidence="5">
    <location>
        <begin position="87"/>
        <end position="109"/>
    </location>
</feature>
<sequence>MTAPTSPQCPICMENIINTSTTQCGHSFCDECISLWIDASNDFFKLLGCPVCRKVITTLYYTDNLEEDKPVDDDHEMSEDHFNNYLEDLTYSDDDNNPVSFNSDDGERK</sequence>
<keyword evidence="8" id="KW-1185">Reference proteome</keyword>
<dbReference type="Pfam" id="PF13639">
    <property type="entry name" value="zf-RING_2"/>
    <property type="match status" value="1"/>
</dbReference>
<keyword evidence="1" id="KW-0479">Metal-binding</keyword>
<dbReference type="GO" id="GO:0061630">
    <property type="term" value="F:ubiquitin protein ligase activity"/>
    <property type="evidence" value="ECO:0007669"/>
    <property type="project" value="InterPro"/>
</dbReference>
<comment type="caution">
    <text evidence="7">The sequence shown here is derived from an EMBL/GenBank/DDBJ whole genome shotgun (WGS) entry which is preliminary data.</text>
</comment>
<evidence type="ECO:0000313" key="8">
    <source>
        <dbReference type="Proteomes" id="UP000824998"/>
    </source>
</evidence>
<dbReference type="GO" id="GO:0006511">
    <property type="term" value="P:ubiquitin-dependent protein catabolic process"/>
    <property type="evidence" value="ECO:0007669"/>
    <property type="project" value="TreeGrafter"/>
</dbReference>
<feature type="domain" description="RING-type" evidence="6">
    <location>
        <begin position="9"/>
        <end position="53"/>
    </location>
</feature>
<dbReference type="InterPro" id="IPR001841">
    <property type="entry name" value="Znf_RING"/>
</dbReference>
<evidence type="ECO:0000256" key="5">
    <source>
        <dbReference type="SAM" id="MobiDB-lite"/>
    </source>
</evidence>
<evidence type="ECO:0000256" key="1">
    <source>
        <dbReference type="ARBA" id="ARBA00022723"/>
    </source>
</evidence>
<keyword evidence="3" id="KW-0862">Zinc</keyword>
<evidence type="ECO:0000256" key="2">
    <source>
        <dbReference type="ARBA" id="ARBA00022771"/>
    </source>
</evidence>
<dbReference type="Gene3D" id="3.30.40.10">
    <property type="entry name" value="Zinc/RING finger domain, C3HC4 (zinc finger)"/>
    <property type="match status" value="1"/>
</dbReference>
<accession>A0A9P8C0N6</accession>
<proteinExistence type="predicted"/>
<evidence type="ECO:0000259" key="6">
    <source>
        <dbReference type="PROSITE" id="PS50089"/>
    </source>
</evidence>
<dbReference type="GO" id="GO:0008270">
    <property type="term" value="F:zinc ion binding"/>
    <property type="evidence" value="ECO:0007669"/>
    <property type="project" value="UniProtKB-KW"/>
</dbReference>